<evidence type="ECO:0000259" key="2">
    <source>
        <dbReference type="Pfam" id="PF04909"/>
    </source>
</evidence>
<proteinExistence type="predicted"/>
<dbReference type="Gene3D" id="3.20.20.140">
    <property type="entry name" value="Metal-dependent hydrolases"/>
    <property type="match status" value="1"/>
</dbReference>
<dbReference type="RefSeq" id="WP_344427478.1">
    <property type="nucleotide sequence ID" value="NZ_BAAANN010000031.1"/>
</dbReference>
<dbReference type="Pfam" id="PF04909">
    <property type="entry name" value="Amidohydro_2"/>
    <property type="match status" value="1"/>
</dbReference>
<dbReference type="SUPFAM" id="SSF51556">
    <property type="entry name" value="Metallo-dependent hydrolases"/>
    <property type="match status" value="1"/>
</dbReference>
<evidence type="ECO:0000313" key="4">
    <source>
        <dbReference type="Proteomes" id="UP001501116"/>
    </source>
</evidence>
<accession>A0ABP5DF09</accession>
<evidence type="ECO:0000313" key="3">
    <source>
        <dbReference type="EMBL" id="GAA1979106.1"/>
    </source>
</evidence>
<dbReference type="EMBL" id="BAAANN010000031">
    <property type="protein sequence ID" value="GAA1979106.1"/>
    <property type="molecule type" value="Genomic_DNA"/>
</dbReference>
<name>A0ABP5DF09_9PSEU</name>
<dbReference type="InterPro" id="IPR032466">
    <property type="entry name" value="Metal_Hydrolase"/>
</dbReference>
<sequence>MTAPDRTVPDRTVPPMVDFHTHTPAWHTGTWLGGAEFGPREFLSFMDGAGIGAAVLLAHDGLFNATPESNDELAEFVAADRSRMAGFGTVNPRHANAVAETERMMGELGLAGLKLHPWLQGFSMHEPALDPICEVVTAHGGILLSHDGTPPYSTPSQIAALARRHPELPVVLGHGGLHDCWREALALTIETENLYLCICGTPPYAARHILANAPRGKVLFGTDAGLSDEASQHYAVARVAEIDGWGITEEQKTEMLVTTPRALLAGRLK</sequence>
<evidence type="ECO:0000256" key="1">
    <source>
        <dbReference type="ARBA" id="ARBA00023239"/>
    </source>
</evidence>
<dbReference type="InterPro" id="IPR006680">
    <property type="entry name" value="Amidohydro-rel"/>
</dbReference>
<dbReference type="Proteomes" id="UP001501116">
    <property type="component" value="Unassembled WGS sequence"/>
</dbReference>
<comment type="caution">
    <text evidence="3">The sequence shown here is derived from an EMBL/GenBank/DDBJ whole genome shotgun (WGS) entry which is preliminary data.</text>
</comment>
<organism evidence="3 4">
    <name type="scientific">Amycolatopsis minnesotensis</name>
    <dbReference type="NCBI Taxonomy" id="337894"/>
    <lineage>
        <taxon>Bacteria</taxon>
        <taxon>Bacillati</taxon>
        <taxon>Actinomycetota</taxon>
        <taxon>Actinomycetes</taxon>
        <taxon>Pseudonocardiales</taxon>
        <taxon>Pseudonocardiaceae</taxon>
        <taxon>Amycolatopsis</taxon>
    </lineage>
</organism>
<reference evidence="4" key="1">
    <citation type="journal article" date="2019" name="Int. J. Syst. Evol. Microbiol.">
        <title>The Global Catalogue of Microorganisms (GCM) 10K type strain sequencing project: providing services to taxonomists for standard genome sequencing and annotation.</title>
        <authorList>
            <consortium name="The Broad Institute Genomics Platform"/>
            <consortium name="The Broad Institute Genome Sequencing Center for Infectious Disease"/>
            <person name="Wu L."/>
            <person name="Ma J."/>
        </authorList>
    </citation>
    <scope>NUCLEOTIDE SEQUENCE [LARGE SCALE GENOMIC DNA]</scope>
    <source>
        <strain evidence="4">JCM 14545</strain>
    </source>
</reference>
<dbReference type="PANTHER" id="PTHR21240:SF19">
    <property type="entry name" value="CATALYTIC_ HYDROLASE"/>
    <property type="match status" value="1"/>
</dbReference>
<keyword evidence="4" id="KW-1185">Reference proteome</keyword>
<keyword evidence="1" id="KW-0456">Lyase</keyword>
<dbReference type="InterPro" id="IPR032465">
    <property type="entry name" value="ACMSD"/>
</dbReference>
<feature type="domain" description="Amidohydrolase-related" evidence="2">
    <location>
        <begin position="17"/>
        <end position="264"/>
    </location>
</feature>
<gene>
    <name evidence="3" type="ORF">GCM10009754_64150</name>
</gene>
<protein>
    <submittedName>
        <fullName evidence="3">Amidohydrolase family protein</fullName>
    </submittedName>
</protein>
<dbReference type="PANTHER" id="PTHR21240">
    <property type="entry name" value="2-AMINO-3-CARBOXYLMUCONATE-6-SEMIALDEHYDE DECARBOXYLASE"/>
    <property type="match status" value="1"/>
</dbReference>